<accession>A0A949JAN9</accession>
<gene>
    <name evidence="1" type="ORF">JGS22_002780</name>
</gene>
<dbReference type="AlphaFoldDB" id="A0A949JAN9"/>
<name>A0A949JAN9_9ACTN</name>
<keyword evidence="2" id="KW-1185">Reference proteome</keyword>
<evidence type="ECO:0000313" key="1">
    <source>
        <dbReference type="EMBL" id="MBU7596588.1"/>
    </source>
</evidence>
<dbReference type="EMBL" id="JAELVF020000001">
    <property type="protein sequence ID" value="MBU7596588.1"/>
    <property type="molecule type" value="Genomic_DNA"/>
</dbReference>
<dbReference type="Proteomes" id="UP000694501">
    <property type="component" value="Unassembled WGS sequence"/>
</dbReference>
<evidence type="ECO:0000313" key="2">
    <source>
        <dbReference type="Proteomes" id="UP000694501"/>
    </source>
</evidence>
<comment type="caution">
    <text evidence="1">The sequence shown here is derived from an EMBL/GenBank/DDBJ whole genome shotgun (WGS) entry which is preliminary data.</text>
</comment>
<protein>
    <submittedName>
        <fullName evidence="1">Uncharacterized protein</fullName>
    </submittedName>
</protein>
<sequence length="198" mass="22096">MFSARGVRLLSRRPAVRWAVACLAVLTLLALAVPAGRLAWHGTPYPSADPQEVTRRLEAHADRVYAHLSAAGHDAADQGEVRTGPCYHRGLSSLLHVDSPRADVRRFHHRRHVAEVPEAVALDTRRRVRGHLAKQRWKVTRDFAGARSQWREVSLRAEDPDSGDAIELDWNDDSTTLRVAVHARCARLVTAERTDVSS</sequence>
<dbReference type="RefSeq" id="WP_211041280.1">
    <property type="nucleotide sequence ID" value="NZ_JAELVF020000001.1"/>
</dbReference>
<proteinExistence type="predicted"/>
<organism evidence="1 2">
    <name type="scientific">Streptomyces tardus</name>
    <dbReference type="NCBI Taxonomy" id="2780544"/>
    <lineage>
        <taxon>Bacteria</taxon>
        <taxon>Bacillati</taxon>
        <taxon>Actinomycetota</taxon>
        <taxon>Actinomycetes</taxon>
        <taxon>Kitasatosporales</taxon>
        <taxon>Streptomycetaceae</taxon>
        <taxon>Streptomyces</taxon>
    </lineage>
</organism>
<reference evidence="1" key="1">
    <citation type="submission" date="2021-06" db="EMBL/GenBank/DDBJ databases">
        <title>Sequencing of actinobacteria type strains.</title>
        <authorList>
            <person name="Nguyen G.-S."/>
            <person name="Wentzel A."/>
        </authorList>
    </citation>
    <scope>NUCLEOTIDE SEQUENCE</scope>
    <source>
        <strain evidence="1">P38-E01</strain>
    </source>
</reference>